<sequence length="76" mass="8683">MQISHSHSPKTMIDKQNNKVLLFVSTTDDSIIYDLRNVFDVKNYQLVFFSTFDEVVNACAKELPAIIVLDIVYGDN</sequence>
<evidence type="ECO:0000313" key="1">
    <source>
        <dbReference type="EMBL" id="VAW68120.1"/>
    </source>
</evidence>
<name>A0A3B0XTQ1_9ZZZZ</name>
<feature type="non-terminal residue" evidence="1">
    <location>
        <position position="76"/>
    </location>
</feature>
<organism evidence="1">
    <name type="scientific">hydrothermal vent metagenome</name>
    <dbReference type="NCBI Taxonomy" id="652676"/>
    <lineage>
        <taxon>unclassified sequences</taxon>
        <taxon>metagenomes</taxon>
        <taxon>ecological metagenomes</taxon>
    </lineage>
</organism>
<accession>A0A3B0XTQ1</accession>
<reference evidence="1" key="1">
    <citation type="submission" date="2018-06" db="EMBL/GenBank/DDBJ databases">
        <authorList>
            <person name="Zhirakovskaya E."/>
        </authorList>
    </citation>
    <scope>NUCLEOTIDE SEQUENCE</scope>
</reference>
<dbReference type="AlphaFoldDB" id="A0A3B0XTQ1"/>
<gene>
    <name evidence="1" type="ORF">MNBD_GAMMA08-1525</name>
</gene>
<proteinExistence type="predicted"/>
<protein>
    <recommendedName>
        <fullName evidence="2">Response regulatory domain-containing protein</fullName>
    </recommendedName>
</protein>
<evidence type="ECO:0008006" key="2">
    <source>
        <dbReference type="Google" id="ProtNLM"/>
    </source>
</evidence>
<dbReference type="EMBL" id="UOFH01000418">
    <property type="protein sequence ID" value="VAW68120.1"/>
    <property type="molecule type" value="Genomic_DNA"/>
</dbReference>